<dbReference type="eggNOG" id="COG0846">
    <property type="taxonomic scope" value="Bacteria"/>
</dbReference>
<sequence length="294" mass="32098">MKDEIVKLFALITGARHCVALTGAGVSTLSGIPDFRGKNGLYTAGLPQEFMDKYPPEVLALYLSGLPEALQSQHPEESAPSPGEQSTPFLSEKAFDIDEFEKDPSYFYTNAGPLVYTVDEKEPSIVHTCLAELEQRGFIKAVITQNIDFLHQKAGSSRVIEVHGSPRMHYCLHCAGIRVGYAEVAGLVKAGTMPRCPQCGRVLKPAITFYGESLPMDSRRAAETEAQDADLMLILGSSLTVQPAAAIPRTTLQRGGKLAIVNDMGTPLDEDASLRLWDLEETFEGIRELLLSRD</sequence>
<feature type="binding site" evidence="4">
    <location>
        <position position="171"/>
    </location>
    <ligand>
        <name>Zn(2+)</name>
        <dbReference type="ChEBI" id="CHEBI:29105"/>
    </ligand>
</feature>
<evidence type="ECO:0000256" key="3">
    <source>
        <dbReference type="ARBA" id="ARBA00023027"/>
    </source>
</evidence>
<dbReference type="Proteomes" id="UP000009223">
    <property type="component" value="Chromosome"/>
</dbReference>
<dbReference type="InterPro" id="IPR026590">
    <property type="entry name" value="Ssirtuin_cat_dom"/>
</dbReference>
<reference evidence="6 7" key="2">
    <citation type="journal article" date="2011" name="ISME J.">
        <title>RNA-seq reveals cooperative metabolic interactions between two termite-gut spirochete species in co-culture.</title>
        <authorList>
            <person name="Rosenthal A.Z."/>
            <person name="Matson E.G."/>
            <person name="Eldar A."/>
            <person name="Leadbetter J.R."/>
        </authorList>
    </citation>
    <scope>NUCLEOTIDE SEQUENCE [LARGE SCALE GENOMIC DNA]</scope>
    <source>
        <strain evidence="7">ATCC BAA-887 / DSM 12427 / ZAS-2</strain>
    </source>
</reference>
<dbReference type="EMBL" id="CP001843">
    <property type="protein sequence ID" value="AEF85412.1"/>
    <property type="molecule type" value="Genomic_DNA"/>
</dbReference>
<dbReference type="GO" id="GO:0046872">
    <property type="term" value="F:metal ion binding"/>
    <property type="evidence" value="ECO:0007669"/>
    <property type="project" value="UniProtKB-KW"/>
</dbReference>
<evidence type="ECO:0000313" key="7">
    <source>
        <dbReference type="Proteomes" id="UP000009223"/>
    </source>
</evidence>
<keyword evidence="3" id="KW-0520">NAD</keyword>
<accession>F5YLC7</accession>
<keyword evidence="4" id="KW-0862">Zinc</keyword>
<reference evidence="7" key="1">
    <citation type="submission" date="2009-12" db="EMBL/GenBank/DDBJ databases">
        <title>Complete sequence of Treponema primitia strain ZAS-2.</title>
        <authorList>
            <person name="Tetu S.G."/>
            <person name="Matson E."/>
            <person name="Ren Q."/>
            <person name="Seshadri R."/>
            <person name="Elbourne L."/>
            <person name="Hassan K.A."/>
            <person name="Durkin A."/>
            <person name="Radune D."/>
            <person name="Mohamoud Y."/>
            <person name="Shay R."/>
            <person name="Jin S."/>
            <person name="Zhang X."/>
            <person name="Lucey K."/>
            <person name="Ballor N.R."/>
            <person name="Ottesen E."/>
            <person name="Rosenthal R."/>
            <person name="Allen A."/>
            <person name="Leadbetter J.R."/>
            <person name="Paulsen I.T."/>
        </authorList>
    </citation>
    <scope>NUCLEOTIDE SEQUENCE [LARGE SCALE GENOMIC DNA]</scope>
    <source>
        <strain evidence="7">ATCC BAA-887 / DSM 12427 / ZAS-2</strain>
    </source>
</reference>
<gene>
    <name evidence="6" type="ordered locus">TREPR_0513</name>
</gene>
<dbReference type="GO" id="GO:0017136">
    <property type="term" value="F:histone deacetylase activity, NAD-dependent"/>
    <property type="evidence" value="ECO:0007669"/>
    <property type="project" value="TreeGrafter"/>
</dbReference>
<feature type="binding site" evidence="4">
    <location>
        <position position="199"/>
    </location>
    <ligand>
        <name>Zn(2+)</name>
        <dbReference type="ChEBI" id="CHEBI:29105"/>
    </ligand>
</feature>
<protein>
    <recommendedName>
        <fullName evidence="1">protein acetyllysine N-acetyltransferase</fullName>
        <ecNumber evidence="1">2.3.1.286</ecNumber>
    </recommendedName>
</protein>
<dbReference type="PANTHER" id="PTHR11085">
    <property type="entry name" value="NAD-DEPENDENT PROTEIN DEACYLASE SIRTUIN-5, MITOCHONDRIAL-RELATED"/>
    <property type="match status" value="1"/>
</dbReference>
<evidence type="ECO:0000259" key="5">
    <source>
        <dbReference type="PROSITE" id="PS50305"/>
    </source>
</evidence>
<organism evidence="6 7">
    <name type="scientific">Treponema primitia (strain ATCC BAA-887 / DSM 12427 / ZAS-2)</name>
    <dbReference type="NCBI Taxonomy" id="545694"/>
    <lineage>
        <taxon>Bacteria</taxon>
        <taxon>Pseudomonadati</taxon>
        <taxon>Spirochaetota</taxon>
        <taxon>Spirochaetia</taxon>
        <taxon>Spirochaetales</taxon>
        <taxon>Treponemataceae</taxon>
        <taxon>Treponema</taxon>
    </lineage>
</organism>
<feature type="binding site" evidence="4">
    <location>
        <position position="196"/>
    </location>
    <ligand>
        <name>Zn(2+)</name>
        <dbReference type="ChEBI" id="CHEBI:29105"/>
    </ligand>
</feature>
<dbReference type="GO" id="GO:0070403">
    <property type="term" value="F:NAD+ binding"/>
    <property type="evidence" value="ECO:0007669"/>
    <property type="project" value="InterPro"/>
</dbReference>
<keyword evidence="2" id="KW-0808">Transferase</keyword>
<dbReference type="EC" id="2.3.1.286" evidence="1"/>
<evidence type="ECO:0000313" key="6">
    <source>
        <dbReference type="EMBL" id="AEF85412.1"/>
    </source>
</evidence>
<name>F5YLC7_TREPZ</name>
<keyword evidence="7" id="KW-1185">Reference proteome</keyword>
<dbReference type="Pfam" id="PF02146">
    <property type="entry name" value="SIR2"/>
    <property type="match status" value="2"/>
</dbReference>
<dbReference type="PROSITE" id="PS50305">
    <property type="entry name" value="SIRTUIN"/>
    <property type="match status" value="1"/>
</dbReference>
<dbReference type="InterPro" id="IPR026591">
    <property type="entry name" value="Sirtuin_cat_small_dom_sf"/>
</dbReference>
<proteinExistence type="predicted"/>
<dbReference type="PANTHER" id="PTHR11085:SF4">
    <property type="entry name" value="NAD-DEPENDENT PROTEIN DEACYLASE"/>
    <property type="match status" value="1"/>
</dbReference>
<evidence type="ECO:0000256" key="4">
    <source>
        <dbReference type="PROSITE-ProRule" id="PRU00236"/>
    </source>
</evidence>
<dbReference type="InterPro" id="IPR050134">
    <property type="entry name" value="NAD-dep_sirtuin_deacylases"/>
</dbReference>
<feature type="binding site" evidence="4">
    <location>
        <position position="174"/>
    </location>
    <ligand>
        <name>Zn(2+)</name>
        <dbReference type="ChEBI" id="CHEBI:29105"/>
    </ligand>
</feature>
<dbReference type="InterPro" id="IPR029035">
    <property type="entry name" value="DHS-like_NAD/FAD-binding_dom"/>
</dbReference>
<dbReference type="STRING" id="545694.TREPR_0513"/>
<dbReference type="Gene3D" id="3.40.50.1220">
    <property type="entry name" value="TPP-binding domain"/>
    <property type="match status" value="2"/>
</dbReference>
<dbReference type="AlphaFoldDB" id="F5YLC7"/>
<dbReference type="KEGG" id="tpi:TREPR_0513"/>
<dbReference type="RefSeq" id="WP_015709505.1">
    <property type="nucleotide sequence ID" value="NC_015578.1"/>
</dbReference>
<dbReference type="HOGENOM" id="CLU_023643_3_0_12"/>
<evidence type="ECO:0000256" key="1">
    <source>
        <dbReference type="ARBA" id="ARBA00012928"/>
    </source>
</evidence>
<feature type="active site" description="Proton acceptor" evidence="4">
    <location>
        <position position="163"/>
    </location>
</feature>
<keyword evidence="4" id="KW-0479">Metal-binding</keyword>
<dbReference type="SUPFAM" id="SSF52467">
    <property type="entry name" value="DHS-like NAD/FAD-binding domain"/>
    <property type="match status" value="1"/>
</dbReference>
<dbReference type="GO" id="GO:0016787">
    <property type="term" value="F:hydrolase activity"/>
    <property type="evidence" value="ECO:0007669"/>
    <property type="project" value="UniProtKB-KW"/>
</dbReference>
<keyword evidence="6" id="KW-0378">Hydrolase</keyword>
<dbReference type="InterPro" id="IPR003000">
    <property type="entry name" value="Sirtuin"/>
</dbReference>
<dbReference type="Gene3D" id="3.30.1600.10">
    <property type="entry name" value="SIR2/SIRT2 'Small Domain"/>
    <property type="match status" value="2"/>
</dbReference>
<feature type="domain" description="Deacetylase sirtuin-type" evidence="5">
    <location>
        <begin position="1"/>
        <end position="294"/>
    </location>
</feature>
<evidence type="ECO:0000256" key="2">
    <source>
        <dbReference type="ARBA" id="ARBA00022679"/>
    </source>
</evidence>